<keyword evidence="1" id="KW-0472">Membrane</keyword>
<protein>
    <recommendedName>
        <fullName evidence="5">PSI domain-containing protein</fullName>
    </recommendedName>
</protein>
<name>A0A3B3HI33_ORYLA</name>
<dbReference type="InParanoid" id="A0A3B3HI33"/>
<dbReference type="PANTHER" id="PTHR15191:SF8">
    <property type="entry name" value="PITUITARY TUMOR-TRANSFORMING GENE 1 PROTEIN-INTERACTING PROTEIN-LIKE"/>
    <property type="match status" value="1"/>
</dbReference>
<dbReference type="GO" id="GO:0006606">
    <property type="term" value="P:protein import into nucleus"/>
    <property type="evidence" value="ECO:0000318"/>
    <property type="project" value="GO_Central"/>
</dbReference>
<dbReference type="GO" id="GO:0005737">
    <property type="term" value="C:cytoplasm"/>
    <property type="evidence" value="ECO:0000318"/>
    <property type="project" value="GO_Central"/>
</dbReference>
<feature type="chain" id="PRO_5017308551" description="PSI domain-containing protein" evidence="2">
    <location>
        <begin position="26"/>
        <end position="184"/>
    </location>
</feature>
<feature type="transmembrane region" description="Helical" evidence="1">
    <location>
        <begin position="90"/>
        <end position="117"/>
    </location>
</feature>
<reference evidence="3" key="2">
    <citation type="submission" date="2025-08" db="UniProtKB">
        <authorList>
            <consortium name="Ensembl"/>
        </authorList>
    </citation>
    <scope>IDENTIFICATION</scope>
    <source>
        <strain evidence="3">Hd-rR</strain>
    </source>
</reference>
<evidence type="ECO:0000256" key="2">
    <source>
        <dbReference type="SAM" id="SignalP"/>
    </source>
</evidence>
<evidence type="ECO:0000256" key="1">
    <source>
        <dbReference type="SAM" id="Phobius"/>
    </source>
</evidence>
<evidence type="ECO:0008006" key="5">
    <source>
        <dbReference type="Google" id="ProtNLM"/>
    </source>
</evidence>
<evidence type="ECO:0000313" key="4">
    <source>
        <dbReference type="Proteomes" id="UP000001038"/>
    </source>
</evidence>
<keyword evidence="4" id="KW-1185">Reference proteome</keyword>
<reference evidence="3 4" key="1">
    <citation type="journal article" date="2007" name="Nature">
        <title>The medaka draft genome and insights into vertebrate genome evolution.</title>
        <authorList>
            <person name="Kasahara M."/>
            <person name="Naruse K."/>
            <person name="Sasaki S."/>
            <person name="Nakatani Y."/>
            <person name="Qu W."/>
            <person name="Ahsan B."/>
            <person name="Yamada T."/>
            <person name="Nagayasu Y."/>
            <person name="Doi K."/>
            <person name="Kasai Y."/>
            <person name="Jindo T."/>
            <person name="Kobayashi D."/>
            <person name="Shimada A."/>
            <person name="Toyoda A."/>
            <person name="Kuroki Y."/>
            <person name="Fujiyama A."/>
            <person name="Sasaki T."/>
            <person name="Shimizu A."/>
            <person name="Asakawa S."/>
            <person name="Shimizu N."/>
            <person name="Hashimoto S."/>
            <person name="Yang J."/>
            <person name="Lee Y."/>
            <person name="Matsushima K."/>
            <person name="Sugano S."/>
            <person name="Sakaizumi M."/>
            <person name="Narita T."/>
            <person name="Ohishi K."/>
            <person name="Haga S."/>
            <person name="Ohta F."/>
            <person name="Nomoto H."/>
            <person name="Nogata K."/>
            <person name="Morishita T."/>
            <person name="Endo T."/>
            <person name="Shin-I T."/>
            <person name="Takeda H."/>
            <person name="Morishita S."/>
            <person name="Kohara Y."/>
        </authorList>
    </citation>
    <scope>NUCLEOTIDE SEQUENCE [LARGE SCALE GENOMIC DNA]</scope>
    <source>
        <strain evidence="3 4">Hd-rR</strain>
    </source>
</reference>
<dbReference type="Ensembl" id="ENSORLT00000029178.1">
    <property type="protein sequence ID" value="ENSORLP00000031398.1"/>
    <property type="gene ID" value="ENSORLG00000027429.1"/>
</dbReference>
<dbReference type="AlphaFoldDB" id="A0A3B3HI33"/>
<keyword evidence="1" id="KW-1133">Transmembrane helix</keyword>
<dbReference type="GO" id="GO:0005634">
    <property type="term" value="C:nucleus"/>
    <property type="evidence" value="ECO:0000318"/>
    <property type="project" value="GO_Central"/>
</dbReference>
<keyword evidence="2" id="KW-0732">Signal</keyword>
<sequence length="184" mass="20640">MSGQACARVTAALVLAVALVSVGECQPTPTPPVPCSTFKSCDSCVPHAKCLWCITTKNCSDYPVTWLLPPPSLCPLAEARWGVCWLNFEALIITLAVLGGCILIIITVCCCCCCCGCRKRRSSRLDRDEERLARRREEIRHRSEERKVERQARHDEIRRKYGTYGHSHLPLSVILCNEEMMAFL</sequence>
<dbReference type="PANTHER" id="PTHR15191">
    <property type="entry name" value="PROTEIN CBG20567"/>
    <property type="match status" value="1"/>
</dbReference>
<dbReference type="Bgee" id="ENSORLG00000027429">
    <property type="expression patterns" value="Expressed in intestine and 14 other cell types or tissues"/>
</dbReference>
<accession>A0A3B3HI33</accession>
<reference evidence="3" key="3">
    <citation type="submission" date="2025-09" db="UniProtKB">
        <authorList>
            <consortium name="Ensembl"/>
        </authorList>
    </citation>
    <scope>IDENTIFICATION</scope>
    <source>
        <strain evidence="3">Hd-rR</strain>
    </source>
</reference>
<proteinExistence type="predicted"/>
<dbReference type="GeneTree" id="ENSGT00940000164984"/>
<dbReference type="InterPro" id="IPR052304">
    <property type="entry name" value="PTTG1IP"/>
</dbReference>
<organism evidence="3 4">
    <name type="scientific">Oryzias latipes</name>
    <name type="common">Japanese rice fish</name>
    <name type="synonym">Japanese killifish</name>
    <dbReference type="NCBI Taxonomy" id="8090"/>
    <lineage>
        <taxon>Eukaryota</taxon>
        <taxon>Metazoa</taxon>
        <taxon>Chordata</taxon>
        <taxon>Craniata</taxon>
        <taxon>Vertebrata</taxon>
        <taxon>Euteleostomi</taxon>
        <taxon>Actinopterygii</taxon>
        <taxon>Neopterygii</taxon>
        <taxon>Teleostei</taxon>
        <taxon>Neoteleostei</taxon>
        <taxon>Acanthomorphata</taxon>
        <taxon>Ovalentaria</taxon>
        <taxon>Atherinomorphae</taxon>
        <taxon>Beloniformes</taxon>
        <taxon>Adrianichthyidae</taxon>
        <taxon>Oryziinae</taxon>
        <taxon>Oryzias</taxon>
    </lineage>
</organism>
<dbReference type="STRING" id="8090.ENSORLP00000031398"/>
<dbReference type="Proteomes" id="UP000001038">
    <property type="component" value="Chromosome 16"/>
</dbReference>
<gene>
    <name evidence="3" type="primary">LOC101170047</name>
</gene>
<keyword evidence="1" id="KW-0812">Transmembrane</keyword>
<feature type="signal peptide" evidence="2">
    <location>
        <begin position="1"/>
        <end position="25"/>
    </location>
</feature>
<evidence type="ECO:0000313" key="3">
    <source>
        <dbReference type="Ensembl" id="ENSORLP00000031398.1"/>
    </source>
</evidence>